<dbReference type="Proteomes" id="UP000215914">
    <property type="component" value="Unassembled WGS sequence"/>
</dbReference>
<gene>
    <name evidence="1" type="ORF">HanXRQr2_Chr13g0572241</name>
</gene>
<dbReference type="Gramene" id="mRNA:HanXRQr2_Chr13g0572241">
    <property type="protein sequence ID" value="CDS:HanXRQr2_Chr13g0572241.1"/>
    <property type="gene ID" value="HanXRQr2_Chr13g0572241"/>
</dbReference>
<dbReference type="EMBL" id="MNCJ02000328">
    <property type="protein sequence ID" value="KAF5772052.1"/>
    <property type="molecule type" value="Genomic_DNA"/>
</dbReference>
<organism evidence="1 2">
    <name type="scientific">Helianthus annuus</name>
    <name type="common">Common sunflower</name>
    <dbReference type="NCBI Taxonomy" id="4232"/>
    <lineage>
        <taxon>Eukaryota</taxon>
        <taxon>Viridiplantae</taxon>
        <taxon>Streptophyta</taxon>
        <taxon>Embryophyta</taxon>
        <taxon>Tracheophyta</taxon>
        <taxon>Spermatophyta</taxon>
        <taxon>Magnoliopsida</taxon>
        <taxon>eudicotyledons</taxon>
        <taxon>Gunneridae</taxon>
        <taxon>Pentapetalae</taxon>
        <taxon>asterids</taxon>
        <taxon>campanulids</taxon>
        <taxon>Asterales</taxon>
        <taxon>Asteraceae</taxon>
        <taxon>Asteroideae</taxon>
        <taxon>Heliantheae alliance</taxon>
        <taxon>Heliantheae</taxon>
        <taxon>Helianthus</taxon>
    </lineage>
</organism>
<accession>A0A9K3EF31</accession>
<comment type="caution">
    <text evidence="1">The sequence shown here is derived from an EMBL/GenBank/DDBJ whole genome shotgun (WGS) entry which is preliminary data.</text>
</comment>
<sequence length="55" mass="6448">MAFKRFNFSLCPKIACNSLYPFKQTKLVKSVIFKLTESKLVYSHVIDLKHPYNPI</sequence>
<name>A0A9K3EF31_HELAN</name>
<reference evidence="1" key="2">
    <citation type="submission" date="2020-06" db="EMBL/GenBank/DDBJ databases">
        <title>Helianthus annuus Genome sequencing and assembly Release 2.</title>
        <authorList>
            <person name="Gouzy J."/>
            <person name="Langlade N."/>
            <person name="Munos S."/>
        </authorList>
    </citation>
    <scope>NUCLEOTIDE SEQUENCE</scope>
    <source>
        <tissue evidence="1">Leaves</tissue>
    </source>
</reference>
<reference evidence="1" key="1">
    <citation type="journal article" date="2017" name="Nature">
        <title>The sunflower genome provides insights into oil metabolism, flowering and Asterid evolution.</title>
        <authorList>
            <person name="Badouin H."/>
            <person name="Gouzy J."/>
            <person name="Grassa C.J."/>
            <person name="Murat F."/>
            <person name="Staton S.E."/>
            <person name="Cottret L."/>
            <person name="Lelandais-Briere C."/>
            <person name="Owens G.L."/>
            <person name="Carrere S."/>
            <person name="Mayjonade B."/>
            <person name="Legrand L."/>
            <person name="Gill N."/>
            <person name="Kane N.C."/>
            <person name="Bowers J.E."/>
            <person name="Hubner S."/>
            <person name="Bellec A."/>
            <person name="Berard A."/>
            <person name="Berges H."/>
            <person name="Blanchet N."/>
            <person name="Boniface M.C."/>
            <person name="Brunel D."/>
            <person name="Catrice O."/>
            <person name="Chaidir N."/>
            <person name="Claudel C."/>
            <person name="Donnadieu C."/>
            <person name="Faraut T."/>
            <person name="Fievet G."/>
            <person name="Helmstetter N."/>
            <person name="King M."/>
            <person name="Knapp S.J."/>
            <person name="Lai Z."/>
            <person name="Le Paslier M.C."/>
            <person name="Lippi Y."/>
            <person name="Lorenzon L."/>
            <person name="Mandel J.R."/>
            <person name="Marage G."/>
            <person name="Marchand G."/>
            <person name="Marquand E."/>
            <person name="Bret-Mestries E."/>
            <person name="Morien E."/>
            <person name="Nambeesan S."/>
            <person name="Nguyen T."/>
            <person name="Pegot-Espagnet P."/>
            <person name="Pouilly N."/>
            <person name="Raftis F."/>
            <person name="Sallet E."/>
            <person name="Schiex T."/>
            <person name="Thomas J."/>
            <person name="Vandecasteele C."/>
            <person name="Vares D."/>
            <person name="Vear F."/>
            <person name="Vautrin S."/>
            <person name="Crespi M."/>
            <person name="Mangin B."/>
            <person name="Burke J.M."/>
            <person name="Salse J."/>
            <person name="Munos S."/>
            <person name="Vincourt P."/>
            <person name="Rieseberg L.H."/>
            <person name="Langlade N.B."/>
        </authorList>
    </citation>
    <scope>NUCLEOTIDE SEQUENCE</scope>
    <source>
        <tissue evidence="1">Leaves</tissue>
    </source>
</reference>
<dbReference type="AlphaFoldDB" id="A0A9K3EF31"/>
<evidence type="ECO:0000313" key="2">
    <source>
        <dbReference type="Proteomes" id="UP000215914"/>
    </source>
</evidence>
<keyword evidence="2" id="KW-1185">Reference proteome</keyword>
<evidence type="ECO:0000313" key="1">
    <source>
        <dbReference type="EMBL" id="KAF5772052.1"/>
    </source>
</evidence>
<proteinExistence type="predicted"/>
<protein>
    <submittedName>
        <fullName evidence="1">Uncharacterized protein</fullName>
    </submittedName>
</protein>